<evidence type="ECO:0000256" key="2">
    <source>
        <dbReference type="ARBA" id="ARBA00022475"/>
    </source>
</evidence>
<sequence>MAHKATVLGLVTLGATIQGYSMSVFLFPHFIPSGGAGGIAVLFNYWFGLPLSVALWIVNFSLLAAAIHWLGNASALGTMYAITVTSLAVQFFDNPVFLHGGNAWFDLLFGSLILGFGIGILLKQGVSNGGMGVIALITAKYRNIPPGKPLLILNGSVFLLTASIIDWRIVIQAIICQWVSTKMVDFLFTTKLSFLPVLLAAKRKK</sequence>
<keyword evidence="5 6" id="KW-0472">Membrane</keyword>
<feature type="transmembrane region" description="Helical" evidence="6">
    <location>
        <begin position="150"/>
        <end position="171"/>
    </location>
</feature>
<dbReference type="Pfam" id="PF02588">
    <property type="entry name" value="YitT_membrane"/>
    <property type="match status" value="1"/>
</dbReference>
<gene>
    <name evidence="7" type="ORF">SAMN05216244_0437</name>
</gene>
<protein>
    <submittedName>
        <fullName evidence="7">Uncharacterized 5xTM membrane BCR, YitT family COG1284</fullName>
    </submittedName>
</protein>
<dbReference type="OrthoDB" id="2182285at2"/>
<evidence type="ECO:0000313" key="8">
    <source>
        <dbReference type="Proteomes" id="UP000182347"/>
    </source>
</evidence>
<dbReference type="STRING" id="482461.SAMN05216244_0437"/>
<keyword evidence="3 6" id="KW-0812">Transmembrane</keyword>
<proteinExistence type="predicted"/>
<dbReference type="InterPro" id="IPR051461">
    <property type="entry name" value="UPF0750_membrane"/>
</dbReference>
<dbReference type="PANTHER" id="PTHR33545">
    <property type="entry name" value="UPF0750 MEMBRANE PROTEIN YITT-RELATED"/>
    <property type="match status" value="1"/>
</dbReference>
<dbReference type="PANTHER" id="PTHR33545:SF9">
    <property type="entry name" value="UPF0750 MEMBRANE PROTEIN YITE"/>
    <property type="match status" value="1"/>
</dbReference>
<dbReference type="RefSeq" id="WP_074597226.1">
    <property type="nucleotide sequence ID" value="NZ_FNHF01000001.1"/>
</dbReference>
<dbReference type="AlphaFoldDB" id="A0A1G9M5Y8"/>
<dbReference type="Proteomes" id="UP000182347">
    <property type="component" value="Unassembled WGS sequence"/>
</dbReference>
<feature type="transmembrane region" description="Helical" evidence="6">
    <location>
        <begin position="183"/>
        <end position="201"/>
    </location>
</feature>
<evidence type="ECO:0000256" key="4">
    <source>
        <dbReference type="ARBA" id="ARBA00022989"/>
    </source>
</evidence>
<keyword evidence="8" id="KW-1185">Reference proteome</keyword>
<keyword evidence="4 6" id="KW-1133">Transmembrane helix</keyword>
<evidence type="ECO:0000256" key="6">
    <source>
        <dbReference type="SAM" id="Phobius"/>
    </source>
</evidence>
<evidence type="ECO:0000313" key="7">
    <source>
        <dbReference type="EMBL" id="SDL69553.1"/>
    </source>
</evidence>
<evidence type="ECO:0000256" key="5">
    <source>
        <dbReference type="ARBA" id="ARBA00023136"/>
    </source>
</evidence>
<keyword evidence="2" id="KW-1003">Cell membrane</keyword>
<dbReference type="InterPro" id="IPR003740">
    <property type="entry name" value="YitT"/>
</dbReference>
<reference evidence="8" key="1">
    <citation type="submission" date="2016-10" db="EMBL/GenBank/DDBJ databases">
        <authorList>
            <person name="Varghese N."/>
            <person name="Submissions S."/>
        </authorList>
    </citation>
    <scope>NUCLEOTIDE SEQUENCE [LARGE SCALE GENOMIC DNA]</scope>
    <source>
        <strain evidence="8">CGMCC 1.6199</strain>
    </source>
</reference>
<evidence type="ECO:0000256" key="3">
    <source>
        <dbReference type="ARBA" id="ARBA00022692"/>
    </source>
</evidence>
<feature type="transmembrane region" description="Helical" evidence="6">
    <location>
        <begin position="73"/>
        <end position="92"/>
    </location>
</feature>
<name>A0A1G9M5Y8_9BACI</name>
<feature type="transmembrane region" description="Helical" evidence="6">
    <location>
        <begin position="104"/>
        <end position="122"/>
    </location>
</feature>
<dbReference type="GO" id="GO:0005886">
    <property type="term" value="C:plasma membrane"/>
    <property type="evidence" value="ECO:0007669"/>
    <property type="project" value="UniProtKB-SubCell"/>
</dbReference>
<evidence type="ECO:0000256" key="1">
    <source>
        <dbReference type="ARBA" id="ARBA00004651"/>
    </source>
</evidence>
<feature type="transmembrane region" description="Helical" evidence="6">
    <location>
        <begin position="43"/>
        <end position="66"/>
    </location>
</feature>
<comment type="subcellular location">
    <subcellularLocation>
        <location evidence="1">Cell membrane</location>
        <topology evidence="1">Multi-pass membrane protein</topology>
    </subcellularLocation>
</comment>
<organism evidence="7 8">
    <name type="scientific">Sediminibacillus halophilus</name>
    <dbReference type="NCBI Taxonomy" id="482461"/>
    <lineage>
        <taxon>Bacteria</taxon>
        <taxon>Bacillati</taxon>
        <taxon>Bacillota</taxon>
        <taxon>Bacilli</taxon>
        <taxon>Bacillales</taxon>
        <taxon>Bacillaceae</taxon>
        <taxon>Sediminibacillus</taxon>
    </lineage>
</organism>
<accession>A0A1G9M5Y8</accession>
<dbReference type="EMBL" id="FNHF01000001">
    <property type="protein sequence ID" value="SDL69553.1"/>
    <property type="molecule type" value="Genomic_DNA"/>
</dbReference>